<organism evidence="9 10">
    <name type="scientific">Nitrospirillum iridis</name>
    <dbReference type="NCBI Taxonomy" id="765888"/>
    <lineage>
        <taxon>Bacteria</taxon>
        <taxon>Pseudomonadati</taxon>
        <taxon>Pseudomonadota</taxon>
        <taxon>Alphaproteobacteria</taxon>
        <taxon>Rhodospirillales</taxon>
        <taxon>Azospirillaceae</taxon>
        <taxon>Nitrospirillum</taxon>
    </lineage>
</organism>
<feature type="transmembrane region" description="Helical" evidence="7">
    <location>
        <begin position="268"/>
        <end position="288"/>
    </location>
</feature>
<dbReference type="RefSeq" id="WP_184799175.1">
    <property type="nucleotide sequence ID" value="NZ_JACIIZ010000004.1"/>
</dbReference>
<feature type="transmembrane region" description="Helical" evidence="7">
    <location>
        <begin position="400"/>
        <end position="423"/>
    </location>
</feature>
<evidence type="ECO:0000313" key="10">
    <source>
        <dbReference type="Proteomes" id="UP000539175"/>
    </source>
</evidence>
<evidence type="ECO:0000256" key="5">
    <source>
        <dbReference type="ARBA" id="ARBA00022989"/>
    </source>
</evidence>
<dbReference type="PROSITE" id="PS50850">
    <property type="entry name" value="MFS"/>
    <property type="match status" value="1"/>
</dbReference>
<name>A0A7X0AYH5_9PROT</name>
<feature type="transmembrane region" description="Helical" evidence="7">
    <location>
        <begin position="142"/>
        <end position="160"/>
    </location>
</feature>
<evidence type="ECO:0000256" key="1">
    <source>
        <dbReference type="ARBA" id="ARBA00004651"/>
    </source>
</evidence>
<evidence type="ECO:0000256" key="6">
    <source>
        <dbReference type="ARBA" id="ARBA00023136"/>
    </source>
</evidence>
<evidence type="ECO:0000256" key="7">
    <source>
        <dbReference type="SAM" id="Phobius"/>
    </source>
</evidence>
<feature type="transmembrane region" description="Helical" evidence="7">
    <location>
        <begin position="172"/>
        <end position="193"/>
    </location>
</feature>
<dbReference type="Gene3D" id="1.20.1720.10">
    <property type="entry name" value="Multidrug resistance protein D"/>
    <property type="match status" value="1"/>
</dbReference>
<keyword evidence="3" id="KW-1003">Cell membrane</keyword>
<dbReference type="Gene3D" id="1.20.1250.20">
    <property type="entry name" value="MFS general substrate transporter like domains"/>
    <property type="match status" value="1"/>
</dbReference>
<keyword evidence="5 7" id="KW-1133">Transmembrane helix</keyword>
<keyword evidence="2" id="KW-0813">Transport</keyword>
<keyword evidence="6 7" id="KW-0472">Membrane</keyword>
<feature type="domain" description="Major facilitator superfamily (MFS) profile" evidence="8">
    <location>
        <begin position="18"/>
        <end position="466"/>
    </location>
</feature>
<evidence type="ECO:0000256" key="4">
    <source>
        <dbReference type="ARBA" id="ARBA00022692"/>
    </source>
</evidence>
<dbReference type="PANTHER" id="PTHR42718">
    <property type="entry name" value="MAJOR FACILITATOR SUPERFAMILY MULTIDRUG TRANSPORTER MFSC"/>
    <property type="match status" value="1"/>
</dbReference>
<evidence type="ECO:0000256" key="2">
    <source>
        <dbReference type="ARBA" id="ARBA00022448"/>
    </source>
</evidence>
<dbReference type="InterPro" id="IPR011701">
    <property type="entry name" value="MFS"/>
</dbReference>
<dbReference type="GO" id="GO:0022857">
    <property type="term" value="F:transmembrane transporter activity"/>
    <property type="evidence" value="ECO:0007669"/>
    <property type="project" value="InterPro"/>
</dbReference>
<accession>A0A7X0AYH5</accession>
<evidence type="ECO:0000313" key="9">
    <source>
        <dbReference type="EMBL" id="MBB6251016.1"/>
    </source>
</evidence>
<feature type="transmembrane region" description="Helical" evidence="7">
    <location>
        <begin position="228"/>
        <end position="248"/>
    </location>
</feature>
<dbReference type="AlphaFoldDB" id="A0A7X0AYH5"/>
<dbReference type="InterPro" id="IPR020846">
    <property type="entry name" value="MFS_dom"/>
</dbReference>
<keyword evidence="4 7" id="KW-0812">Transmembrane</keyword>
<feature type="transmembrane region" description="Helical" evidence="7">
    <location>
        <begin position="337"/>
        <end position="357"/>
    </location>
</feature>
<proteinExistence type="predicted"/>
<feature type="transmembrane region" description="Helical" evidence="7">
    <location>
        <begin position="112"/>
        <end position="130"/>
    </location>
</feature>
<dbReference type="Pfam" id="PF07690">
    <property type="entry name" value="MFS_1"/>
    <property type="match status" value="1"/>
</dbReference>
<dbReference type="EMBL" id="JACIIZ010000004">
    <property type="protein sequence ID" value="MBB6251016.1"/>
    <property type="molecule type" value="Genomic_DNA"/>
</dbReference>
<dbReference type="SUPFAM" id="SSF103473">
    <property type="entry name" value="MFS general substrate transporter"/>
    <property type="match status" value="1"/>
</dbReference>
<dbReference type="PANTHER" id="PTHR42718:SF46">
    <property type="entry name" value="BLR6921 PROTEIN"/>
    <property type="match status" value="1"/>
</dbReference>
<feature type="transmembrane region" description="Helical" evidence="7">
    <location>
        <begin position="205"/>
        <end position="222"/>
    </location>
</feature>
<keyword evidence="10" id="KW-1185">Reference proteome</keyword>
<dbReference type="Proteomes" id="UP000539175">
    <property type="component" value="Unassembled WGS sequence"/>
</dbReference>
<evidence type="ECO:0000256" key="3">
    <source>
        <dbReference type="ARBA" id="ARBA00022475"/>
    </source>
</evidence>
<gene>
    <name evidence="9" type="ORF">FHS74_001561</name>
</gene>
<feature type="transmembrane region" description="Helical" evidence="7">
    <location>
        <begin position="20"/>
        <end position="44"/>
    </location>
</feature>
<comment type="caution">
    <text evidence="9">The sequence shown here is derived from an EMBL/GenBank/DDBJ whole genome shotgun (WGS) entry which is preliminary data.</text>
</comment>
<feature type="transmembrane region" description="Helical" evidence="7">
    <location>
        <begin position="443"/>
        <end position="462"/>
    </location>
</feature>
<comment type="subcellular location">
    <subcellularLocation>
        <location evidence="1">Cell membrane</location>
        <topology evidence="1">Multi-pass membrane protein</topology>
    </subcellularLocation>
</comment>
<feature type="transmembrane region" description="Helical" evidence="7">
    <location>
        <begin position="56"/>
        <end position="76"/>
    </location>
</feature>
<evidence type="ECO:0000259" key="8">
    <source>
        <dbReference type="PROSITE" id="PS50850"/>
    </source>
</evidence>
<reference evidence="9 10" key="1">
    <citation type="submission" date="2020-08" db="EMBL/GenBank/DDBJ databases">
        <title>Genomic Encyclopedia of Type Strains, Phase IV (KMG-IV): sequencing the most valuable type-strain genomes for metagenomic binning, comparative biology and taxonomic classification.</title>
        <authorList>
            <person name="Goeker M."/>
        </authorList>
    </citation>
    <scope>NUCLEOTIDE SEQUENCE [LARGE SCALE GENOMIC DNA]</scope>
    <source>
        <strain evidence="9 10">DSM 22198</strain>
    </source>
</reference>
<dbReference type="InterPro" id="IPR036259">
    <property type="entry name" value="MFS_trans_sf"/>
</dbReference>
<sequence length="487" mass="50970">MPDTLPARPRTAWQSRAVTYLVAGAFFMELLDGTVIATAMPQMARSFGVAPVDMNIGMTAYLLALAVFIPISGWVADRLGPRTVFGGAIALFTLSSLLCALSPGLWSFTAARVLQGLGGAAMVPVGRLIILRITEKKDLMRALGTTVWPGLVAPVLGPPLGGLLVTYASWPWIFFLNLPLGLIALALTIAWVPNDRPAGARPLDVTGFLLSGGALVALVYGLDTLGQGAATAGQALGGIALGLALAALTVRHCRRHPQPLFRLDALRLPTYAVTVWGGSVQRVAIGTVPFLTPLLFQTVLGMSAVTAGSLVLWIFAGNLLMKLVTNQVLRRFGFRRVLVVNGTAVALSLAACALFTVDTPKAVIAALLFLGGAFRSMQFTSLGTIQFADVPQNEVSAANTLAAMLGQLTSGLGVVAGALALNLGAFIRGHAQGSPDLIDFRNAFLVMGALVLVSLADAWKLAPDAGQAVSGHQRIPGSKTIRNDHKD</sequence>
<feature type="transmembrane region" description="Helical" evidence="7">
    <location>
        <begin position="294"/>
        <end position="316"/>
    </location>
</feature>
<protein>
    <submittedName>
        <fullName evidence="9">EmrB/QacA subfamily drug resistance transporter</fullName>
    </submittedName>
</protein>
<dbReference type="GO" id="GO:0005886">
    <property type="term" value="C:plasma membrane"/>
    <property type="evidence" value="ECO:0007669"/>
    <property type="project" value="UniProtKB-SubCell"/>
</dbReference>
<feature type="transmembrane region" description="Helical" evidence="7">
    <location>
        <begin position="83"/>
        <end position="106"/>
    </location>
</feature>